<evidence type="ECO:0000313" key="3">
    <source>
        <dbReference type="Proteomes" id="UP000001203"/>
    </source>
</evidence>
<dbReference type="Pfam" id="PF13443">
    <property type="entry name" value="HTH_26"/>
    <property type="match status" value="1"/>
</dbReference>
<dbReference type="eggNOG" id="COG3655">
    <property type="taxonomic scope" value="Bacteria"/>
</dbReference>
<evidence type="ECO:0000259" key="1">
    <source>
        <dbReference type="Pfam" id="PF13443"/>
    </source>
</evidence>
<dbReference type="PANTHER" id="PTHR37301:SF1">
    <property type="entry name" value="DNA-BINDING PROTEIN"/>
    <property type="match status" value="1"/>
</dbReference>
<accession>B1X1W7</accession>
<dbReference type="EMBL" id="CP000807">
    <property type="protein sequence ID" value="ACB54128.1"/>
    <property type="molecule type" value="Genomic_DNA"/>
</dbReference>
<dbReference type="RefSeq" id="WP_009547942.1">
    <property type="nucleotide sequence ID" value="NC_010547.1"/>
</dbReference>
<organism evidence="2 3">
    <name type="scientific">Crocosphaera subtropica (strain ATCC 51142 / BH68)</name>
    <name type="common">Cyanothece sp. (strain ATCC 51142)</name>
    <dbReference type="NCBI Taxonomy" id="43989"/>
    <lineage>
        <taxon>Bacteria</taxon>
        <taxon>Bacillati</taxon>
        <taxon>Cyanobacteriota</taxon>
        <taxon>Cyanophyceae</taxon>
        <taxon>Oscillatoriophycideae</taxon>
        <taxon>Chroococcales</taxon>
        <taxon>Aphanothecaceae</taxon>
        <taxon>Crocosphaera</taxon>
        <taxon>Crocosphaera subtropica</taxon>
    </lineage>
</organism>
<dbReference type="InterPro" id="IPR010982">
    <property type="entry name" value="Lambda_DNA-bd_dom_sf"/>
</dbReference>
<dbReference type="SUPFAM" id="SSF47413">
    <property type="entry name" value="lambda repressor-like DNA-binding domains"/>
    <property type="match status" value="1"/>
</dbReference>
<gene>
    <name evidence="2" type="ordered locus">cce_4780</name>
</gene>
<dbReference type="HOGENOM" id="CLU_066192_31_8_3"/>
<proteinExistence type="predicted"/>
<reference evidence="2 3" key="1">
    <citation type="journal article" date="2008" name="Proc. Natl. Acad. Sci. U.S.A.">
        <title>The genome of Cyanothece 51142, a unicellular diazotrophic cyanobacterium important in the marine nitrogen cycle.</title>
        <authorList>
            <person name="Welsh E.A."/>
            <person name="Liberton M."/>
            <person name="Stoeckel J."/>
            <person name="Loh T."/>
            <person name="Elvitigala T."/>
            <person name="Wang C."/>
            <person name="Wollam A."/>
            <person name="Fulton R.S."/>
            <person name="Clifton S.W."/>
            <person name="Jacobs J.M."/>
            <person name="Aurora R."/>
            <person name="Ghosh B.K."/>
            <person name="Sherman L.A."/>
            <person name="Smith R.D."/>
            <person name="Wilson R.K."/>
            <person name="Pakrasi H.B."/>
        </authorList>
    </citation>
    <scope>NUCLEOTIDE SEQUENCE [LARGE SCALE GENOMIC DNA]</scope>
    <source>
        <strain evidence="3">ATCC 51142 / BH68</strain>
    </source>
</reference>
<protein>
    <recommendedName>
        <fullName evidence="1">HTH cro/C1-type domain-containing protein</fullName>
    </recommendedName>
</protein>
<sequence length="91" mass="10590">MMSSNQVQMGLFMPIKWRLAVLMADREIDYKELAQLTGFHEKTVSKHKNMRVMPSRLEDTTLYKYCQALKCQPGDLLVFIPDPEENVEPQS</sequence>
<evidence type="ECO:0000313" key="2">
    <source>
        <dbReference type="EMBL" id="ACB54128.1"/>
    </source>
</evidence>
<name>B1X1W7_CROS5</name>
<dbReference type="GO" id="GO:0003677">
    <property type="term" value="F:DNA binding"/>
    <property type="evidence" value="ECO:0007669"/>
    <property type="project" value="InterPro"/>
</dbReference>
<dbReference type="CDD" id="cd00093">
    <property type="entry name" value="HTH_XRE"/>
    <property type="match status" value="1"/>
</dbReference>
<keyword evidence="3" id="KW-1185">Reference proteome</keyword>
<dbReference type="Proteomes" id="UP000001203">
    <property type="component" value="Chromosome linear"/>
</dbReference>
<dbReference type="KEGG" id="cyt:cce_4780"/>
<dbReference type="Gene3D" id="1.10.260.40">
    <property type="entry name" value="lambda repressor-like DNA-binding domains"/>
    <property type="match status" value="1"/>
</dbReference>
<feature type="domain" description="HTH cro/C1-type" evidence="1">
    <location>
        <begin position="18"/>
        <end position="82"/>
    </location>
</feature>
<dbReference type="PANTHER" id="PTHR37301">
    <property type="entry name" value="DNA-BINDING PROTEIN-RELATED"/>
    <property type="match status" value="1"/>
</dbReference>
<dbReference type="AlphaFoldDB" id="B1X1W7"/>
<dbReference type="InterPro" id="IPR001387">
    <property type="entry name" value="Cro/C1-type_HTH"/>
</dbReference>
<dbReference type="OrthoDB" id="427043at2"/>